<protein>
    <submittedName>
        <fullName evidence="2">Uncharacterized protein</fullName>
    </submittedName>
</protein>
<evidence type="ECO:0000313" key="3">
    <source>
        <dbReference type="Proteomes" id="UP001607303"/>
    </source>
</evidence>
<evidence type="ECO:0000313" key="2">
    <source>
        <dbReference type="EMBL" id="KAL2725813.1"/>
    </source>
</evidence>
<gene>
    <name evidence="2" type="ORF">V1477_018251</name>
</gene>
<comment type="caution">
    <text evidence="2">The sequence shown here is derived from an EMBL/GenBank/DDBJ whole genome shotgun (WGS) entry which is preliminary data.</text>
</comment>
<accession>A0ABD2AYX3</accession>
<dbReference type="AlphaFoldDB" id="A0ABD2AYX3"/>
<feature type="region of interest" description="Disordered" evidence="1">
    <location>
        <begin position="1"/>
        <end position="57"/>
    </location>
</feature>
<sequence length="101" mass="11837">MPTLLSSTREKEQVPPGTIRKGRDGWMDGWMEGRRRRDEFEADKEELDGRKEGRKEGMEIEGEEAHLKYLGSITTHFDRILQEIEKCQYGISPFVEILLRI</sequence>
<feature type="compositionally biased region" description="Basic and acidic residues" evidence="1">
    <location>
        <begin position="47"/>
        <end position="57"/>
    </location>
</feature>
<dbReference type="EMBL" id="JAYRBN010000110">
    <property type="protein sequence ID" value="KAL2725813.1"/>
    <property type="molecule type" value="Genomic_DNA"/>
</dbReference>
<reference evidence="2 3" key="1">
    <citation type="journal article" date="2024" name="Ann. Entomol. Soc. Am.">
        <title>Genomic analyses of the southern and eastern yellowjacket wasps (Hymenoptera: Vespidae) reveal evolutionary signatures of social life.</title>
        <authorList>
            <person name="Catto M.A."/>
            <person name="Caine P.B."/>
            <person name="Orr S.E."/>
            <person name="Hunt B.G."/>
            <person name="Goodisman M.A.D."/>
        </authorList>
    </citation>
    <scope>NUCLEOTIDE SEQUENCE [LARGE SCALE GENOMIC DNA]</scope>
    <source>
        <strain evidence="2">232</strain>
        <tissue evidence="2">Head and thorax</tissue>
    </source>
</reference>
<keyword evidence="3" id="KW-1185">Reference proteome</keyword>
<organism evidence="2 3">
    <name type="scientific">Vespula maculifrons</name>
    <name type="common">Eastern yellow jacket</name>
    <name type="synonym">Wasp</name>
    <dbReference type="NCBI Taxonomy" id="7453"/>
    <lineage>
        <taxon>Eukaryota</taxon>
        <taxon>Metazoa</taxon>
        <taxon>Ecdysozoa</taxon>
        <taxon>Arthropoda</taxon>
        <taxon>Hexapoda</taxon>
        <taxon>Insecta</taxon>
        <taxon>Pterygota</taxon>
        <taxon>Neoptera</taxon>
        <taxon>Endopterygota</taxon>
        <taxon>Hymenoptera</taxon>
        <taxon>Apocrita</taxon>
        <taxon>Aculeata</taxon>
        <taxon>Vespoidea</taxon>
        <taxon>Vespidae</taxon>
        <taxon>Vespinae</taxon>
        <taxon>Vespula</taxon>
    </lineage>
</organism>
<proteinExistence type="predicted"/>
<feature type="compositionally biased region" description="Basic and acidic residues" evidence="1">
    <location>
        <begin position="21"/>
        <end position="39"/>
    </location>
</feature>
<evidence type="ECO:0000256" key="1">
    <source>
        <dbReference type="SAM" id="MobiDB-lite"/>
    </source>
</evidence>
<dbReference type="Proteomes" id="UP001607303">
    <property type="component" value="Unassembled WGS sequence"/>
</dbReference>
<name>A0ABD2AYX3_VESMC</name>